<evidence type="ECO:0000313" key="1">
    <source>
        <dbReference type="EMBL" id="GER04641.1"/>
    </source>
</evidence>
<evidence type="ECO:0000313" key="2">
    <source>
        <dbReference type="Proteomes" id="UP000324996"/>
    </source>
</evidence>
<accession>A0A5A7N8G4</accession>
<keyword evidence="2" id="KW-1185">Reference proteome</keyword>
<dbReference type="AlphaFoldDB" id="A0A5A7N8G4"/>
<dbReference type="SUPFAM" id="SSF53822">
    <property type="entry name" value="Periplasmic binding protein-like I"/>
    <property type="match status" value="1"/>
</dbReference>
<dbReference type="EMBL" id="BKCN01000012">
    <property type="protein sequence ID" value="GER04641.1"/>
    <property type="molecule type" value="Genomic_DNA"/>
</dbReference>
<organism evidence="1 2">
    <name type="scientific">Iodidimonas nitroreducens</name>
    <dbReference type="NCBI Taxonomy" id="1236968"/>
    <lineage>
        <taxon>Bacteria</taxon>
        <taxon>Pseudomonadati</taxon>
        <taxon>Pseudomonadota</taxon>
        <taxon>Alphaproteobacteria</taxon>
        <taxon>Iodidimonadales</taxon>
        <taxon>Iodidimonadaceae</taxon>
        <taxon>Iodidimonas</taxon>
    </lineage>
</organism>
<reference evidence="1 2" key="1">
    <citation type="submission" date="2019-09" db="EMBL/GenBank/DDBJ databases">
        <title>NBRP : Genome information of microbial organism related human and environment.</title>
        <authorList>
            <person name="Hattori M."/>
            <person name="Oshima K."/>
            <person name="Inaba H."/>
            <person name="Suda W."/>
            <person name="Sakamoto M."/>
            <person name="Iino T."/>
            <person name="Kitahara M."/>
            <person name="Oshida Y."/>
            <person name="Iida T."/>
            <person name="Kudo T."/>
            <person name="Itoh T."/>
            <person name="Ohkuma M."/>
        </authorList>
    </citation>
    <scope>NUCLEOTIDE SEQUENCE [LARGE SCALE GENOMIC DNA]</scope>
    <source>
        <strain evidence="1 2">Q-1</strain>
    </source>
</reference>
<gene>
    <name evidence="1" type="ORF">JCM17846_23230</name>
</gene>
<comment type="caution">
    <text evidence="1">The sequence shown here is derived from an EMBL/GenBank/DDBJ whole genome shotgun (WGS) entry which is preliminary data.</text>
</comment>
<sequence length="521" mass="58220">MPPINASYLFTERKADRALRNERFKEYYKEPQGPLFVHDARRGRLRPAYELDHLGAAIREGVDPVGRALNPAMPRYELSDTDVANLYAFLKETYPSYDKGVEPEKLHLATIVAGPVDPERAEAFTGVITAYADWKSKSYHTDKARPGYSPYYRSEFQDSYRDWDIAVWRLTGDPKSWPEQLERYYQKQPAFLVASALVEGDYAPIAAFCDAKRMPCILPITQLPSENTGPDSFTIYFSRALLLEADALADHLGQNLENAPEKGTIRQIYHQDAEGRKPAERFASAMEKRAPEQKIKSQKVKSGKAPEKSLEKAWRKAIKAAVAGKNPSSTLILWPGTAPEAAAKALAETSLPGDLMIYVPSASIAAMQAQLPEGQWGHVRAIYPYDKPDAYHADAYRIRAWLRARKLPIPDWTMQLQAYYAVKTISFAMGHLLSDYYGSYLIELIEHDIGVGFDPGPHPRLSLGSGQRFGSKGAISSSSMQQIAKASNLYRIGLYREPVSETNPAAFGGGRDFISGCFYCL</sequence>
<protein>
    <submittedName>
        <fullName evidence="1">Cytochrome c</fullName>
    </submittedName>
</protein>
<name>A0A5A7N8G4_9PROT</name>
<dbReference type="InterPro" id="IPR028082">
    <property type="entry name" value="Peripla_BP_I"/>
</dbReference>
<proteinExistence type="predicted"/>
<dbReference type="Proteomes" id="UP000324996">
    <property type="component" value="Unassembled WGS sequence"/>
</dbReference>